<sequence>MSEPTPELKITINAWTMVNQPSAENKWSLEEQLDQVKQAGFDAFSCGPDAPGLKAALTERGLRYGGAFDADAVDQFESRIKAILAIDNGPINCQLADHDTPVEHATELTIALMEEAERQNAEVHLEVHRDTCTETPEKTYAIAEGYKKAKGVYPRINYDFSHPAIVKHLGANNYIERLFENIPSFQQSTLWHMRPFNGHHCQIPITDGNGNFSPEYEDIRPFIRQAFIYWLSGPRPNNELWVVPELGPKGGYGLSCFPNIWDDAVVLGKDIQKIWNETLAEVSK</sequence>
<name>A0AAQ3L8T2_9BACT</name>
<protein>
    <recommendedName>
        <fullName evidence="3">Xylose isomerase</fullName>
    </recommendedName>
</protein>
<proteinExistence type="predicted"/>
<dbReference type="EMBL" id="CP136920">
    <property type="protein sequence ID" value="WOO40752.1"/>
    <property type="molecule type" value="Genomic_DNA"/>
</dbReference>
<dbReference type="RefSeq" id="WP_317832936.1">
    <property type="nucleotide sequence ID" value="NZ_CP136920.1"/>
</dbReference>
<evidence type="ECO:0008006" key="3">
    <source>
        <dbReference type="Google" id="ProtNLM"/>
    </source>
</evidence>
<evidence type="ECO:0000313" key="2">
    <source>
        <dbReference type="Proteomes" id="UP001304300"/>
    </source>
</evidence>
<accession>A0AAQ3L8T2</accession>
<dbReference type="SUPFAM" id="SSF51658">
    <property type="entry name" value="Xylose isomerase-like"/>
    <property type="match status" value="1"/>
</dbReference>
<dbReference type="KEGG" id="puo:RZN69_19185"/>
<gene>
    <name evidence="1" type="ORF">RZN69_19185</name>
</gene>
<organism evidence="1 2">
    <name type="scientific">Rubellicoccus peritrichatus</name>
    <dbReference type="NCBI Taxonomy" id="3080537"/>
    <lineage>
        <taxon>Bacteria</taxon>
        <taxon>Pseudomonadati</taxon>
        <taxon>Verrucomicrobiota</taxon>
        <taxon>Opitutia</taxon>
        <taxon>Puniceicoccales</taxon>
        <taxon>Cerasicoccaceae</taxon>
        <taxon>Rubellicoccus</taxon>
    </lineage>
</organism>
<evidence type="ECO:0000313" key="1">
    <source>
        <dbReference type="EMBL" id="WOO40752.1"/>
    </source>
</evidence>
<dbReference type="Gene3D" id="3.20.20.150">
    <property type="entry name" value="Divalent-metal-dependent TIM barrel enzymes"/>
    <property type="match status" value="1"/>
</dbReference>
<reference evidence="1 2" key="1">
    <citation type="submission" date="2023-10" db="EMBL/GenBank/DDBJ databases">
        <title>Rubellicoccus peritrichatus gen. nov., sp. nov., isolated from an algae of coral reef tank.</title>
        <authorList>
            <person name="Luo J."/>
        </authorList>
    </citation>
    <scope>NUCLEOTIDE SEQUENCE [LARGE SCALE GENOMIC DNA]</scope>
    <source>
        <strain evidence="1 2">CR14</strain>
    </source>
</reference>
<dbReference type="Proteomes" id="UP001304300">
    <property type="component" value="Chromosome"/>
</dbReference>
<dbReference type="InterPro" id="IPR036237">
    <property type="entry name" value="Xyl_isomerase-like_sf"/>
</dbReference>
<keyword evidence="2" id="KW-1185">Reference proteome</keyword>
<dbReference type="AlphaFoldDB" id="A0AAQ3L8T2"/>